<accession>A0ABW1W4P4</accession>
<evidence type="ECO:0000256" key="4">
    <source>
        <dbReference type="ARBA" id="ARBA00023136"/>
    </source>
</evidence>
<dbReference type="InterPro" id="IPR001958">
    <property type="entry name" value="Tet-R_TetA/multi-R_MdtG-like"/>
</dbReference>
<evidence type="ECO:0000313" key="7">
    <source>
        <dbReference type="EMBL" id="MFC6380779.1"/>
    </source>
</evidence>
<dbReference type="PANTHER" id="PTHR23546:SF1">
    <property type="entry name" value="MEMBRANE PROTEIN"/>
    <property type="match status" value="1"/>
</dbReference>
<protein>
    <submittedName>
        <fullName evidence="7">MFS transporter</fullName>
    </submittedName>
</protein>
<comment type="caution">
    <text evidence="7">The sequence shown here is derived from an EMBL/GenBank/DDBJ whole genome shotgun (WGS) entry which is preliminary data.</text>
</comment>
<feature type="transmembrane region" description="Helical" evidence="5">
    <location>
        <begin position="275"/>
        <end position="293"/>
    </location>
</feature>
<dbReference type="InterPro" id="IPR011701">
    <property type="entry name" value="MFS"/>
</dbReference>
<dbReference type="SUPFAM" id="SSF103473">
    <property type="entry name" value="MFS general substrate transporter"/>
    <property type="match status" value="1"/>
</dbReference>
<dbReference type="Pfam" id="PF07690">
    <property type="entry name" value="MFS_1"/>
    <property type="match status" value="1"/>
</dbReference>
<dbReference type="RefSeq" id="WP_379607317.1">
    <property type="nucleotide sequence ID" value="NZ_CAJGZK010000001.1"/>
</dbReference>
<keyword evidence="4 5" id="KW-0472">Membrane</keyword>
<feature type="transmembrane region" description="Helical" evidence="5">
    <location>
        <begin position="305"/>
        <end position="321"/>
    </location>
</feature>
<feature type="transmembrane region" description="Helical" evidence="5">
    <location>
        <begin position="147"/>
        <end position="166"/>
    </location>
</feature>
<dbReference type="InterPro" id="IPR020846">
    <property type="entry name" value="MFS_dom"/>
</dbReference>
<evidence type="ECO:0000259" key="6">
    <source>
        <dbReference type="PROSITE" id="PS50850"/>
    </source>
</evidence>
<sequence>MSAFSALGMPLFLPLMLQELDAPLQSSWVGLLFILPTLMTAIAARFWGHFADTYGRKTSLLRAELGLAIGFLICGFSQSLWQLIIGLSIQGLFGGTMAASNAYLATSITDKNALKQVLNFTQFSARLALITAPIGLGFLVYHYEVLSLYRVLAILPLLAFLLSCWLKKDVVSAVNVVKKANTIELAKTAANTQVHRPIDIPTPTSNAYTETTSGKKVKSYKQEAHHSVQRITGATFFTNPYLFLSLLQFFLAFCMVATFPYFLPFAKTFGLSTSQIGQLYAMPHVIYLICQLLSGRLRIQMPTPSLTLGFAVLAVAALLHLSDYLALIWLARVLFGAGMFMCYQSLHAQMASTNQSKHSGKIFSRYDALSKWGGVLAGLSVTLFVPMFGLLFPFVISAVMAVIAMITIKMHQDYATSAKNHTYSKNI</sequence>
<dbReference type="PANTHER" id="PTHR23546">
    <property type="entry name" value="TRANSPORT PROTEIN"/>
    <property type="match status" value="1"/>
</dbReference>
<evidence type="ECO:0000256" key="5">
    <source>
        <dbReference type="SAM" id="Phobius"/>
    </source>
</evidence>
<keyword evidence="2 5" id="KW-0812">Transmembrane</keyword>
<dbReference type="Gene3D" id="1.20.1250.20">
    <property type="entry name" value="MFS general substrate transporter like domains"/>
    <property type="match status" value="1"/>
</dbReference>
<dbReference type="PRINTS" id="PR01035">
    <property type="entry name" value="TCRTETA"/>
</dbReference>
<reference evidence="8" key="1">
    <citation type="journal article" date="2019" name="Int. J. Syst. Evol. Microbiol.">
        <title>The Global Catalogue of Microorganisms (GCM) 10K type strain sequencing project: providing services to taxonomists for standard genome sequencing and annotation.</title>
        <authorList>
            <consortium name="The Broad Institute Genomics Platform"/>
            <consortium name="The Broad Institute Genome Sequencing Center for Infectious Disease"/>
            <person name="Wu L."/>
            <person name="Ma J."/>
        </authorList>
    </citation>
    <scope>NUCLEOTIDE SEQUENCE [LARGE SCALE GENOMIC DNA]</scope>
    <source>
        <strain evidence="8">CCM 2050</strain>
    </source>
</reference>
<keyword evidence="8" id="KW-1185">Reference proteome</keyword>
<comment type="subcellular location">
    <subcellularLocation>
        <location evidence="1">Membrane</location>
        <topology evidence="1">Multi-pass membrane protein</topology>
    </subcellularLocation>
</comment>
<evidence type="ECO:0000256" key="2">
    <source>
        <dbReference type="ARBA" id="ARBA00022692"/>
    </source>
</evidence>
<feature type="transmembrane region" description="Helical" evidence="5">
    <location>
        <begin position="60"/>
        <end position="78"/>
    </location>
</feature>
<dbReference type="Proteomes" id="UP001596264">
    <property type="component" value="Unassembled WGS sequence"/>
</dbReference>
<evidence type="ECO:0000256" key="3">
    <source>
        <dbReference type="ARBA" id="ARBA00022989"/>
    </source>
</evidence>
<dbReference type="EMBL" id="JBHSTZ010000014">
    <property type="protein sequence ID" value="MFC6380779.1"/>
    <property type="molecule type" value="Genomic_DNA"/>
</dbReference>
<proteinExistence type="predicted"/>
<organism evidence="7 8">
    <name type="scientific">Psychrobacter glacincola</name>
    <dbReference type="NCBI Taxonomy" id="56810"/>
    <lineage>
        <taxon>Bacteria</taxon>
        <taxon>Pseudomonadati</taxon>
        <taxon>Pseudomonadota</taxon>
        <taxon>Gammaproteobacteria</taxon>
        <taxon>Moraxellales</taxon>
        <taxon>Moraxellaceae</taxon>
        <taxon>Psychrobacter</taxon>
    </lineage>
</organism>
<feature type="transmembrane region" description="Helical" evidence="5">
    <location>
        <begin position="390"/>
        <end position="408"/>
    </location>
</feature>
<dbReference type="PROSITE" id="PS50850">
    <property type="entry name" value="MFS"/>
    <property type="match status" value="1"/>
</dbReference>
<evidence type="ECO:0000313" key="8">
    <source>
        <dbReference type="Proteomes" id="UP001596264"/>
    </source>
</evidence>
<feature type="transmembrane region" description="Helical" evidence="5">
    <location>
        <begin position="27"/>
        <end position="48"/>
    </location>
</feature>
<evidence type="ECO:0000256" key="1">
    <source>
        <dbReference type="ARBA" id="ARBA00004141"/>
    </source>
</evidence>
<dbReference type="InterPro" id="IPR036259">
    <property type="entry name" value="MFS_trans_sf"/>
</dbReference>
<feature type="transmembrane region" description="Helical" evidence="5">
    <location>
        <begin position="84"/>
        <end position="105"/>
    </location>
</feature>
<feature type="domain" description="Major facilitator superfamily (MFS) profile" evidence="6">
    <location>
        <begin position="1"/>
        <end position="416"/>
    </location>
</feature>
<keyword evidence="3 5" id="KW-1133">Transmembrane helix</keyword>
<gene>
    <name evidence="7" type="ORF">ACFP58_04720</name>
</gene>
<feature type="transmembrane region" description="Helical" evidence="5">
    <location>
        <begin position="117"/>
        <end position="141"/>
    </location>
</feature>
<feature type="transmembrane region" description="Helical" evidence="5">
    <location>
        <begin position="241"/>
        <end position="263"/>
    </location>
</feature>
<name>A0ABW1W4P4_9GAMM</name>